<dbReference type="Proteomes" id="UP000198858">
    <property type="component" value="Chromosome I"/>
</dbReference>
<evidence type="ECO:0000313" key="3">
    <source>
        <dbReference type="Proteomes" id="UP000198858"/>
    </source>
</evidence>
<keyword evidence="3" id="KW-1185">Reference proteome</keyword>
<dbReference type="EMBL" id="LT629745">
    <property type="protein sequence ID" value="SDR66340.1"/>
    <property type="molecule type" value="Genomic_DNA"/>
</dbReference>
<dbReference type="RefSeq" id="WP_026934904.1">
    <property type="nucleotide sequence ID" value="NZ_LT629745.1"/>
</dbReference>
<dbReference type="AlphaFoldDB" id="A0A1H1KWC4"/>
<name>A0A1H1KWC4_9FLAO</name>
<keyword evidence="1" id="KW-1133">Transmembrane helix</keyword>
<reference evidence="2 3" key="1">
    <citation type="submission" date="2016-10" db="EMBL/GenBank/DDBJ databases">
        <authorList>
            <person name="Varghese N."/>
            <person name="Submissions S."/>
        </authorList>
    </citation>
    <scope>NUCLEOTIDE SEQUENCE [LARGE SCALE GENOMIC DNA]</scope>
    <source>
        <strain evidence="2 3">Mar_2010_102</strain>
    </source>
</reference>
<gene>
    <name evidence="2" type="ORF">SAMN04488552_0272</name>
</gene>
<keyword evidence="1" id="KW-0812">Transmembrane</keyword>
<keyword evidence="1" id="KW-0472">Membrane</keyword>
<accession>A0A1H1KWC4</accession>
<evidence type="ECO:0000256" key="1">
    <source>
        <dbReference type="SAM" id="Phobius"/>
    </source>
</evidence>
<proteinExistence type="predicted"/>
<organism evidence="2 3">
    <name type="scientific">Christiangramia echinicola</name>
    <dbReference type="NCBI Taxonomy" id="279359"/>
    <lineage>
        <taxon>Bacteria</taxon>
        <taxon>Pseudomonadati</taxon>
        <taxon>Bacteroidota</taxon>
        <taxon>Flavobacteriia</taxon>
        <taxon>Flavobacteriales</taxon>
        <taxon>Flavobacteriaceae</taxon>
        <taxon>Christiangramia</taxon>
    </lineage>
</organism>
<evidence type="ECO:0000313" key="2">
    <source>
        <dbReference type="EMBL" id="SDR66340.1"/>
    </source>
</evidence>
<feature type="transmembrane region" description="Helical" evidence="1">
    <location>
        <begin position="72"/>
        <end position="89"/>
    </location>
</feature>
<protein>
    <submittedName>
        <fullName evidence="2">Uncharacterized protein</fullName>
    </submittedName>
</protein>
<sequence length="99" mass="11781">MPVERGPKSLHEHNKSLLYSNRPKFKEDIRDNIYVDKIRMDGVLFEKIEKDQLEKVIAQIRINAKRELLKQFKMLAISIFITILIMIFLKDYLDQSFAV</sequence>